<keyword evidence="2" id="KW-0119">Carbohydrate metabolism</keyword>
<evidence type="ECO:0000313" key="4">
    <source>
        <dbReference type="Proteomes" id="UP000011518"/>
    </source>
</evidence>
<dbReference type="InterPro" id="IPR037171">
    <property type="entry name" value="NagB/RpiA_transferase-like"/>
</dbReference>
<proteinExistence type="predicted"/>
<dbReference type="GO" id="GO:0006043">
    <property type="term" value="P:glucosamine catabolic process"/>
    <property type="evidence" value="ECO:0007669"/>
    <property type="project" value="TreeGrafter"/>
</dbReference>
<dbReference type="PANTHER" id="PTHR11280:SF8">
    <property type="entry name" value="GLUCOSAMINE-6-PHOSPHATE ISOMERASE 1"/>
    <property type="match status" value="1"/>
</dbReference>
<dbReference type="GO" id="GO:0005737">
    <property type="term" value="C:cytoplasm"/>
    <property type="evidence" value="ECO:0007669"/>
    <property type="project" value="TreeGrafter"/>
</dbReference>
<keyword evidence="1" id="KW-0378">Hydrolase</keyword>
<evidence type="ECO:0000313" key="3">
    <source>
        <dbReference type="EMBL" id="ELW63908.1"/>
    </source>
</evidence>
<protein>
    <submittedName>
        <fullName evidence="3">Glucosamine-6-phosphate isomerase 1</fullName>
    </submittedName>
</protein>
<dbReference type="EMBL" id="KB320758">
    <property type="protein sequence ID" value="ELW63908.1"/>
    <property type="molecule type" value="Genomic_DNA"/>
</dbReference>
<dbReference type="STRING" id="246437.L9KMC9"/>
<keyword evidence="3" id="KW-0413">Isomerase</keyword>
<sequence>MKFIILDHFSQASKWVAKYIRNHIIQLNPGLGKYFTLGLPTGSTPHGCYKKLIEHYNNEDLSFKYVKTFNMDDTLTSILDGNVADPQAECDAFEEKIKVPCRTKLFVGGISPSGHIAFNEPGSSLVSFVKTLAMDTILASTRFFDGDLAKPFHKPQEFFGEDWISSTVAAATTGGIRDKMKFIILDHFSQASKWVAKYIRNHIIQLNPGLGKYFTLGLPTGSTPHGCYKKLIEHYNNEDLSFKYVKTFNMDDTLTSILDGNVADPQAECDAFEEKIKVPCRTKLFVGGISPSGHIAFNEPGSSLVSFVKTLAMDTILASTRFFDGDLAKVPTMTLTRALSWLLER</sequence>
<gene>
    <name evidence="3" type="ORF">TREES_T100007721</name>
</gene>
<accession>L9KMC9</accession>
<dbReference type="AlphaFoldDB" id="L9KMC9"/>
<dbReference type="InParanoid" id="L9KMC9"/>
<dbReference type="InterPro" id="IPR004547">
    <property type="entry name" value="Glucosamine6P_isomerase"/>
</dbReference>
<dbReference type="GO" id="GO:0006046">
    <property type="term" value="P:N-acetylglucosamine catabolic process"/>
    <property type="evidence" value="ECO:0007669"/>
    <property type="project" value="TreeGrafter"/>
</dbReference>
<dbReference type="Gene3D" id="3.40.50.1360">
    <property type="match status" value="2"/>
</dbReference>
<reference evidence="4" key="2">
    <citation type="journal article" date="2013" name="Nat. Commun.">
        <title>Genome of the Chinese tree shrew.</title>
        <authorList>
            <person name="Fan Y."/>
            <person name="Huang Z.Y."/>
            <person name="Cao C.C."/>
            <person name="Chen C.S."/>
            <person name="Chen Y.X."/>
            <person name="Fan D.D."/>
            <person name="He J."/>
            <person name="Hou H.L."/>
            <person name="Hu L."/>
            <person name="Hu X.T."/>
            <person name="Jiang X.T."/>
            <person name="Lai R."/>
            <person name="Lang Y.S."/>
            <person name="Liang B."/>
            <person name="Liao S.G."/>
            <person name="Mu D."/>
            <person name="Ma Y.Y."/>
            <person name="Niu Y.Y."/>
            <person name="Sun X.Q."/>
            <person name="Xia J.Q."/>
            <person name="Xiao J."/>
            <person name="Xiong Z.Q."/>
            <person name="Xu L."/>
            <person name="Yang L."/>
            <person name="Zhang Y."/>
            <person name="Zhao W."/>
            <person name="Zhao X.D."/>
            <person name="Zheng Y.T."/>
            <person name="Zhou J.M."/>
            <person name="Zhu Y.B."/>
            <person name="Zhang G.J."/>
            <person name="Wang J."/>
            <person name="Yao Y.G."/>
        </authorList>
    </citation>
    <scope>NUCLEOTIDE SEQUENCE [LARGE SCALE GENOMIC DNA]</scope>
</reference>
<dbReference type="GO" id="GO:0016853">
    <property type="term" value="F:isomerase activity"/>
    <property type="evidence" value="ECO:0007669"/>
    <property type="project" value="UniProtKB-KW"/>
</dbReference>
<dbReference type="SUPFAM" id="SSF100950">
    <property type="entry name" value="NagB/RpiA/CoA transferase-like"/>
    <property type="match status" value="2"/>
</dbReference>
<dbReference type="GO" id="GO:0019262">
    <property type="term" value="P:N-acetylneuraminate catabolic process"/>
    <property type="evidence" value="ECO:0007669"/>
    <property type="project" value="TreeGrafter"/>
</dbReference>
<name>L9KMC9_TUPCH</name>
<organism evidence="3 4">
    <name type="scientific">Tupaia chinensis</name>
    <name type="common">Chinese tree shrew</name>
    <name type="synonym">Tupaia belangeri chinensis</name>
    <dbReference type="NCBI Taxonomy" id="246437"/>
    <lineage>
        <taxon>Eukaryota</taxon>
        <taxon>Metazoa</taxon>
        <taxon>Chordata</taxon>
        <taxon>Craniata</taxon>
        <taxon>Vertebrata</taxon>
        <taxon>Euteleostomi</taxon>
        <taxon>Mammalia</taxon>
        <taxon>Eutheria</taxon>
        <taxon>Euarchontoglires</taxon>
        <taxon>Scandentia</taxon>
        <taxon>Tupaiidae</taxon>
        <taxon>Tupaia</taxon>
    </lineage>
</organism>
<dbReference type="GO" id="GO:0042802">
    <property type="term" value="F:identical protein binding"/>
    <property type="evidence" value="ECO:0007669"/>
    <property type="project" value="TreeGrafter"/>
</dbReference>
<evidence type="ECO:0000256" key="2">
    <source>
        <dbReference type="ARBA" id="ARBA00023277"/>
    </source>
</evidence>
<dbReference type="GO" id="GO:0004342">
    <property type="term" value="F:glucosamine-6-phosphate deaminase activity"/>
    <property type="evidence" value="ECO:0007669"/>
    <property type="project" value="InterPro"/>
</dbReference>
<dbReference type="Proteomes" id="UP000011518">
    <property type="component" value="Unassembled WGS sequence"/>
</dbReference>
<reference evidence="4" key="1">
    <citation type="submission" date="2012-07" db="EMBL/GenBank/DDBJ databases">
        <title>Genome of the Chinese tree shrew, a rising model animal genetically related to primates.</title>
        <authorList>
            <person name="Zhang G."/>
            <person name="Fan Y."/>
            <person name="Yao Y."/>
            <person name="Huang Z."/>
        </authorList>
    </citation>
    <scope>NUCLEOTIDE SEQUENCE [LARGE SCALE GENOMIC DNA]</scope>
</reference>
<evidence type="ECO:0000256" key="1">
    <source>
        <dbReference type="ARBA" id="ARBA00022801"/>
    </source>
</evidence>
<keyword evidence="4" id="KW-1185">Reference proteome</keyword>
<dbReference type="PANTHER" id="PTHR11280">
    <property type="entry name" value="GLUCOSAMINE-6-PHOSPHATE ISOMERASE"/>
    <property type="match status" value="1"/>
</dbReference>